<name>A0A9P4Y8C6_CRYP1</name>
<dbReference type="AlphaFoldDB" id="A0A9P4Y8C6"/>
<dbReference type="InterPro" id="IPR004119">
    <property type="entry name" value="EcKL"/>
</dbReference>
<sequence length="374" mass="42123">MVDFGEICKTLVQRAGEQLPLTVDEVTLEWLSKVLGVPIISFEVKEIIHGSGSKILIKLSYPNASRHSFPTNLCVKGGFNPEILQSLPMLFNVYRLEALFYHQIGPRIPGLRLIPSYWQGIDRPSGKGQGIFILQDVAAAGFTFGNPLQPWSADQVREALAQLAALHAATWGEKKTRGAGIPWDRSWSGMRGVIEGMMSPSHWKLRFSDSAVRPPVSEVFWDNRERIVRCFHALWDDAEGWKMECLVHGDTQVGNTFIDAKGQPGFLDWQCVHVNSAAHDVAYFITGALAVEDRRRHERELFGYYLEELFRVGGPGLEVDQVWDEYRAHQMHGFAWALAGPMMQSKEVVDVMSQRHCAAILDHQSMDLLVPLEN</sequence>
<comment type="caution">
    <text evidence="2">The sequence shown here is derived from an EMBL/GenBank/DDBJ whole genome shotgun (WGS) entry which is preliminary data.</text>
</comment>
<dbReference type="InterPro" id="IPR011009">
    <property type="entry name" value="Kinase-like_dom_sf"/>
</dbReference>
<accession>A0A9P4Y8C6</accession>
<evidence type="ECO:0000313" key="3">
    <source>
        <dbReference type="Proteomes" id="UP000803844"/>
    </source>
</evidence>
<dbReference type="OrthoDB" id="191037at2759"/>
<gene>
    <name evidence="2" type="ORF">M406DRAFT_337038</name>
</gene>
<protein>
    <recommendedName>
        <fullName evidence="1">CHK kinase-like domain-containing protein</fullName>
    </recommendedName>
</protein>
<dbReference type="InterPro" id="IPR015897">
    <property type="entry name" value="CHK_kinase-like"/>
</dbReference>
<organism evidence="2 3">
    <name type="scientific">Cryphonectria parasitica (strain ATCC 38755 / EP155)</name>
    <dbReference type="NCBI Taxonomy" id="660469"/>
    <lineage>
        <taxon>Eukaryota</taxon>
        <taxon>Fungi</taxon>
        <taxon>Dikarya</taxon>
        <taxon>Ascomycota</taxon>
        <taxon>Pezizomycotina</taxon>
        <taxon>Sordariomycetes</taxon>
        <taxon>Sordariomycetidae</taxon>
        <taxon>Diaporthales</taxon>
        <taxon>Cryphonectriaceae</taxon>
        <taxon>Cryphonectria-Endothia species complex</taxon>
        <taxon>Cryphonectria</taxon>
    </lineage>
</organism>
<dbReference type="PANTHER" id="PTHR11012:SF30">
    <property type="entry name" value="PROTEIN KINASE-LIKE DOMAIN-CONTAINING"/>
    <property type="match status" value="1"/>
</dbReference>
<dbReference type="EMBL" id="MU032345">
    <property type="protein sequence ID" value="KAF3768643.1"/>
    <property type="molecule type" value="Genomic_DNA"/>
</dbReference>
<dbReference type="SMART" id="SM00587">
    <property type="entry name" value="CHK"/>
    <property type="match status" value="1"/>
</dbReference>
<reference evidence="2" key="1">
    <citation type="journal article" date="2020" name="Phytopathology">
        <title>Genome sequence of the chestnut blight fungus Cryphonectria parasitica EP155: A fundamental resource for an archetypical invasive plant pathogen.</title>
        <authorList>
            <person name="Crouch J.A."/>
            <person name="Dawe A."/>
            <person name="Aerts A."/>
            <person name="Barry K."/>
            <person name="Churchill A.C.L."/>
            <person name="Grimwood J."/>
            <person name="Hillman B."/>
            <person name="Milgroom M.G."/>
            <person name="Pangilinan J."/>
            <person name="Smith M."/>
            <person name="Salamov A."/>
            <person name="Schmutz J."/>
            <person name="Yadav J."/>
            <person name="Grigoriev I.V."/>
            <person name="Nuss D."/>
        </authorList>
    </citation>
    <scope>NUCLEOTIDE SEQUENCE</scope>
    <source>
        <strain evidence="2">EP155</strain>
    </source>
</reference>
<dbReference type="PANTHER" id="PTHR11012">
    <property type="entry name" value="PROTEIN KINASE-LIKE DOMAIN-CONTAINING"/>
    <property type="match status" value="1"/>
</dbReference>
<dbReference type="Pfam" id="PF02958">
    <property type="entry name" value="EcKL"/>
    <property type="match status" value="1"/>
</dbReference>
<evidence type="ECO:0000259" key="1">
    <source>
        <dbReference type="SMART" id="SM00587"/>
    </source>
</evidence>
<dbReference type="GeneID" id="63838337"/>
<dbReference type="SUPFAM" id="SSF56112">
    <property type="entry name" value="Protein kinase-like (PK-like)"/>
    <property type="match status" value="1"/>
</dbReference>
<dbReference type="Proteomes" id="UP000803844">
    <property type="component" value="Unassembled WGS sequence"/>
</dbReference>
<dbReference type="Gene3D" id="3.90.1200.10">
    <property type="match status" value="1"/>
</dbReference>
<dbReference type="RefSeq" id="XP_040779604.1">
    <property type="nucleotide sequence ID" value="XM_040921208.1"/>
</dbReference>
<keyword evidence="3" id="KW-1185">Reference proteome</keyword>
<proteinExistence type="predicted"/>
<feature type="domain" description="CHK kinase-like" evidence="1">
    <location>
        <begin position="132"/>
        <end position="315"/>
    </location>
</feature>
<evidence type="ECO:0000313" key="2">
    <source>
        <dbReference type="EMBL" id="KAF3768643.1"/>
    </source>
</evidence>